<accession>A0A6A6Z5Y7</accession>
<proteinExistence type="predicted"/>
<evidence type="ECO:0000313" key="2">
    <source>
        <dbReference type="Proteomes" id="UP000504636"/>
    </source>
</evidence>
<dbReference type="OrthoDB" id="72726at2759"/>
<sequence>MNLVEASNVFPSSLLLSLPAELRLCIYEFAFIPTHYRGPELPDPSDKASLRLSLLLTCRQIKAEAWAVAYSRTSFHISNLVEPLLDRIFLLREPLRVNLRYVTITLNLSIAPKILNCMDPRLMELPLEQLTISISKLRAHPQESAIISSTVEPASIEDVRAYSYIPASSLRFEIQMKNLKSAIWRGLTEPSNVKQITLLHDGCCYGNKFLRLHMMLCILKNSEEKLAKRWDISLDQARHAIDIVAASTDCGVAVTSANDTFHEVA</sequence>
<reference evidence="1 3" key="1">
    <citation type="journal article" date="2020" name="Stud. Mycol.">
        <title>101 Dothideomycetes genomes: a test case for predicting lifestyles and emergence of pathogens.</title>
        <authorList>
            <person name="Haridas S."/>
            <person name="Albert R."/>
            <person name="Binder M."/>
            <person name="Bloem J."/>
            <person name="Labutti K."/>
            <person name="Salamov A."/>
            <person name="Andreopoulos B."/>
            <person name="Baker S."/>
            <person name="Barry K."/>
            <person name="Bills G."/>
            <person name="Bluhm B."/>
            <person name="Cannon C."/>
            <person name="Castanera R."/>
            <person name="Culley D."/>
            <person name="Daum C."/>
            <person name="Ezra D."/>
            <person name="Gonzalez J."/>
            <person name="Henrissat B."/>
            <person name="Kuo A."/>
            <person name="Liang C."/>
            <person name="Lipzen A."/>
            <person name="Lutzoni F."/>
            <person name="Magnuson J."/>
            <person name="Mondo S."/>
            <person name="Nolan M."/>
            <person name="Ohm R."/>
            <person name="Pangilinan J."/>
            <person name="Park H.-J."/>
            <person name="Ramirez L."/>
            <person name="Alfaro M."/>
            <person name="Sun H."/>
            <person name="Tritt A."/>
            <person name="Yoshinaga Y."/>
            <person name="Zwiers L.-H."/>
            <person name="Turgeon B."/>
            <person name="Goodwin S."/>
            <person name="Spatafora J."/>
            <person name="Crous P."/>
            <person name="Grigoriev I."/>
        </authorList>
    </citation>
    <scope>NUCLEOTIDE SEQUENCE</scope>
    <source>
        <strain evidence="1 3">CBS 304.34</strain>
    </source>
</reference>
<organism evidence="1">
    <name type="scientific">Mytilinidion resinicola</name>
    <dbReference type="NCBI Taxonomy" id="574789"/>
    <lineage>
        <taxon>Eukaryota</taxon>
        <taxon>Fungi</taxon>
        <taxon>Dikarya</taxon>
        <taxon>Ascomycota</taxon>
        <taxon>Pezizomycotina</taxon>
        <taxon>Dothideomycetes</taxon>
        <taxon>Pleosporomycetidae</taxon>
        <taxon>Mytilinidiales</taxon>
        <taxon>Mytilinidiaceae</taxon>
        <taxon>Mytilinidion</taxon>
    </lineage>
</organism>
<evidence type="ECO:0000313" key="1">
    <source>
        <dbReference type="EMBL" id="KAF2815625.1"/>
    </source>
</evidence>
<dbReference type="InterPro" id="IPR038883">
    <property type="entry name" value="AN11006-like"/>
</dbReference>
<dbReference type="GeneID" id="54459615"/>
<reference evidence="3" key="2">
    <citation type="submission" date="2020-04" db="EMBL/GenBank/DDBJ databases">
        <authorList>
            <consortium name="NCBI Genome Project"/>
        </authorList>
    </citation>
    <scope>NUCLEOTIDE SEQUENCE</scope>
    <source>
        <strain evidence="3">CBS 304.34</strain>
    </source>
</reference>
<dbReference type="Proteomes" id="UP000504636">
    <property type="component" value="Unplaced"/>
</dbReference>
<evidence type="ECO:0000313" key="3">
    <source>
        <dbReference type="RefSeq" id="XP_033582589.1"/>
    </source>
</evidence>
<keyword evidence="2" id="KW-1185">Reference proteome</keyword>
<dbReference type="EMBL" id="MU003693">
    <property type="protein sequence ID" value="KAF2815625.1"/>
    <property type="molecule type" value="Genomic_DNA"/>
</dbReference>
<dbReference type="AlphaFoldDB" id="A0A6A6Z5Y7"/>
<protein>
    <recommendedName>
        <fullName evidence="4">F-box domain-containing protein</fullName>
    </recommendedName>
</protein>
<dbReference type="PANTHER" id="PTHR42085">
    <property type="entry name" value="F-BOX DOMAIN-CONTAINING PROTEIN"/>
    <property type="match status" value="1"/>
</dbReference>
<dbReference type="PANTHER" id="PTHR42085:SF1">
    <property type="entry name" value="F-BOX DOMAIN-CONTAINING PROTEIN"/>
    <property type="match status" value="1"/>
</dbReference>
<dbReference type="RefSeq" id="XP_033582589.1">
    <property type="nucleotide sequence ID" value="XM_033718722.1"/>
</dbReference>
<reference evidence="3" key="3">
    <citation type="submission" date="2025-04" db="UniProtKB">
        <authorList>
            <consortium name="RefSeq"/>
        </authorList>
    </citation>
    <scope>IDENTIFICATION</scope>
    <source>
        <strain evidence="3">CBS 304.34</strain>
    </source>
</reference>
<evidence type="ECO:0008006" key="4">
    <source>
        <dbReference type="Google" id="ProtNLM"/>
    </source>
</evidence>
<name>A0A6A6Z5Y7_9PEZI</name>
<gene>
    <name evidence="1 3" type="ORF">BDZ99DRAFT_457599</name>
</gene>